<evidence type="ECO:0000313" key="9">
    <source>
        <dbReference type="Proteomes" id="UP000002036"/>
    </source>
</evidence>
<dbReference type="GO" id="GO:0003735">
    <property type="term" value="F:structural constituent of ribosome"/>
    <property type="evidence" value="ECO:0007669"/>
    <property type="project" value="InterPro"/>
</dbReference>
<proteinExistence type="inferred from homology"/>
<organism evidence="8 9">
    <name type="scientific">Lachancea thermotolerans (strain ATCC 56472 / CBS 6340 / NRRL Y-8284)</name>
    <name type="common">Yeast</name>
    <name type="synonym">Kluyveromyces thermotolerans</name>
    <dbReference type="NCBI Taxonomy" id="559295"/>
    <lineage>
        <taxon>Eukaryota</taxon>
        <taxon>Fungi</taxon>
        <taxon>Dikarya</taxon>
        <taxon>Ascomycota</taxon>
        <taxon>Saccharomycotina</taxon>
        <taxon>Saccharomycetes</taxon>
        <taxon>Saccharomycetales</taxon>
        <taxon>Saccharomycetaceae</taxon>
        <taxon>Lachancea</taxon>
    </lineage>
</organism>
<dbReference type="GO" id="GO:0006412">
    <property type="term" value="P:translation"/>
    <property type="evidence" value="ECO:0007669"/>
    <property type="project" value="InterPro"/>
</dbReference>
<evidence type="ECO:0000256" key="4">
    <source>
        <dbReference type="ARBA" id="ARBA00023128"/>
    </source>
</evidence>
<dbReference type="PANTHER" id="PTHR21011">
    <property type="entry name" value="MITOCHONDRIAL 28S RIBOSOMAL PROTEIN S6"/>
    <property type="match status" value="1"/>
</dbReference>
<keyword evidence="4" id="KW-0496">Mitochondrion</keyword>
<gene>
    <name evidence="8" type="ordered locus">KLTH0D06270g</name>
</gene>
<dbReference type="PANTHER" id="PTHR21011:SF1">
    <property type="entry name" value="SMALL RIBOSOMAL SUBUNIT PROTEIN BS6M"/>
    <property type="match status" value="1"/>
</dbReference>
<dbReference type="FunFam" id="3.30.70.60:FF:000007">
    <property type="entry name" value="37S ribosomal protein Mrp17"/>
    <property type="match status" value="1"/>
</dbReference>
<dbReference type="InterPro" id="IPR014717">
    <property type="entry name" value="Transl_elong_EF1B/ribsomal_bS6"/>
</dbReference>
<dbReference type="STRING" id="559295.C5DGL4"/>
<evidence type="ECO:0000256" key="3">
    <source>
        <dbReference type="ARBA" id="ARBA00022980"/>
    </source>
</evidence>
<keyword evidence="9" id="KW-1185">Reference proteome</keyword>
<dbReference type="CDD" id="cd15465">
    <property type="entry name" value="bS6_mito"/>
    <property type="match status" value="1"/>
</dbReference>
<dbReference type="NCBIfam" id="TIGR00166">
    <property type="entry name" value="S6"/>
    <property type="match status" value="1"/>
</dbReference>
<evidence type="ECO:0000313" key="8">
    <source>
        <dbReference type="EMBL" id="CAR22556.1"/>
    </source>
</evidence>
<accession>C5DGL4</accession>
<name>C5DGL4_LACTC</name>
<dbReference type="Proteomes" id="UP000002036">
    <property type="component" value="Chromosome D"/>
</dbReference>
<dbReference type="AlphaFoldDB" id="C5DGL4"/>
<reference evidence="8 9" key="1">
    <citation type="journal article" date="2009" name="Genome Res.">
        <title>Comparative genomics of protoploid Saccharomycetaceae.</title>
        <authorList>
            <consortium name="The Genolevures Consortium"/>
            <person name="Souciet J.-L."/>
            <person name="Dujon B."/>
            <person name="Gaillardin C."/>
            <person name="Johnston M."/>
            <person name="Baret P.V."/>
            <person name="Cliften P."/>
            <person name="Sherman D.J."/>
            <person name="Weissenbach J."/>
            <person name="Westhof E."/>
            <person name="Wincker P."/>
            <person name="Jubin C."/>
            <person name="Poulain J."/>
            <person name="Barbe V."/>
            <person name="Segurens B."/>
            <person name="Artiguenave F."/>
            <person name="Anthouard V."/>
            <person name="Vacherie B."/>
            <person name="Val M.-E."/>
            <person name="Fulton R.S."/>
            <person name="Minx P."/>
            <person name="Wilson R."/>
            <person name="Durrens P."/>
            <person name="Jean G."/>
            <person name="Marck C."/>
            <person name="Martin T."/>
            <person name="Nikolski M."/>
            <person name="Rolland T."/>
            <person name="Seret M.-L."/>
            <person name="Casaregola S."/>
            <person name="Despons L."/>
            <person name="Fairhead C."/>
            <person name="Fischer G."/>
            <person name="Lafontaine I."/>
            <person name="Leh V."/>
            <person name="Lemaire M."/>
            <person name="de Montigny J."/>
            <person name="Neuveglise C."/>
            <person name="Thierry A."/>
            <person name="Blanc-Lenfle I."/>
            <person name="Bleykasten C."/>
            <person name="Diffels J."/>
            <person name="Fritsch E."/>
            <person name="Frangeul L."/>
            <person name="Goeffon A."/>
            <person name="Jauniaux N."/>
            <person name="Kachouri-Lafond R."/>
            <person name="Payen C."/>
            <person name="Potier S."/>
            <person name="Pribylova L."/>
            <person name="Ozanne C."/>
            <person name="Richard G.-F."/>
            <person name="Sacerdot C."/>
            <person name="Straub M.-L."/>
            <person name="Talla E."/>
        </authorList>
    </citation>
    <scope>NUCLEOTIDE SEQUENCE [LARGE SCALE GENOMIC DNA]</scope>
    <source>
        <strain evidence="9">ATCC 56472 / CBS 6340 / NRRL Y-8284</strain>
    </source>
</reference>
<dbReference type="KEGG" id="lth:KLTH0D06270g"/>
<keyword evidence="5" id="KW-0687">Ribonucleoprotein</keyword>
<comment type="similarity">
    <text evidence="2">Belongs to the bacterial ribosomal protein bS6 family.</text>
</comment>
<dbReference type="GO" id="GO:0005763">
    <property type="term" value="C:mitochondrial small ribosomal subunit"/>
    <property type="evidence" value="ECO:0007669"/>
    <property type="project" value="TreeGrafter"/>
</dbReference>
<dbReference type="InParanoid" id="C5DGL4"/>
<evidence type="ECO:0000256" key="7">
    <source>
        <dbReference type="ARBA" id="ARBA00037226"/>
    </source>
</evidence>
<protein>
    <recommendedName>
        <fullName evidence="6">Small ribosomal subunit protein bS6m</fullName>
    </recommendedName>
</protein>
<dbReference type="InterPro" id="IPR000529">
    <property type="entry name" value="Ribosomal_bS6"/>
</dbReference>
<dbReference type="GO" id="GO:0070181">
    <property type="term" value="F:small ribosomal subunit rRNA binding"/>
    <property type="evidence" value="ECO:0007669"/>
    <property type="project" value="TreeGrafter"/>
</dbReference>
<evidence type="ECO:0000256" key="2">
    <source>
        <dbReference type="ARBA" id="ARBA00009512"/>
    </source>
</evidence>
<comment type="subcellular location">
    <subcellularLocation>
        <location evidence="1">Mitochondrion</location>
    </subcellularLocation>
</comment>
<evidence type="ECO:0000256" key="1">
    <source>
        <dbReference type="ARBA" id="ARBA00004173"/>
    </source>
</evidence>
<keyword evidence="3" id="KW-0689">Ribosomal protein</keyword>
<dbReference type="Gene3D" id="3.30.70.60">
    <property type="match status" value="1"/>
</dbReference>
<dbReference type="GeneID" id="8295224"/>
<dbReference type="SUPFAM" id="SSF54995">
    <property type="entry name" value="Ribosomal protein S6"/>
    <property type="match status" value="1"/>
</dbReference>
<dbReference type="InterPro" id="IPR035980">
    <property type="entry name" value="Ribosomal_bS6_sf"/>
</dbReference>
<dbReference type="RefSeq" id="XP_002552994.1">
    <property type="nucleotide sequence ID" value="XM_002552948.1"/>
</dbReference>
<dbReference type="FunCoup" id="C5DGL4">
    <property type="interactions" value="269"/>
</dbReference>
<dbReference type="eggNOG" id="KOG4708">
    <property type="taxonomic scope" value="Eukaryota"/>
</dbReference>
<dbReference type="HOGENOM" id="CLU_126331_3_0_1"/>
<dbReference type="Pfam" id="PF01250">
    <property type="entry name" value="Ribosomal_S6"/>
    <property type="match status" value="1"/>
</dbReference>
<evidence type="ECO:0000256" key="5">
    <source>
        <dbReference type="ARBA" id="ARBA00023274"/>
    </source>
</evidence>
<dbReference type="OrthoDB" id="10259681at2759"/>
<dbReference type="OMA" id="RGVQYWG"/>
<comment type="function">
    <text evidence="7">Component of the mitochondrial ribosome (mitoribosome), a dedicated translation machinery responsible for the synthesis of mitochondrial genome-encoded proteins, including at least some of the essential transmembrane subunits of the mitochondrial respiratory chain. The mitoribosomes are attached to the mitochondrial inner membrane and translation products are cotranslationally integrated into the membrane.</text>
</comment>
<dbReference type="EMBL" id="CU928168">
    <property type="protein sequence ID" value="CAR22556.1"/>
    <property type="molecule type" value="Genomic_DNA"/>
</dbReference>
<evidence type="ECO:0000256" key="6">
    <source>
        <dbReference type="ARBA" id="ARBA00035170"/>
    </source>
</evidence>
<sequence>MSSSFVEKKCNSIMLYELVSIVRVVNPLAANTEAKELATTIGKLIIQNRGVVRRVLPVGNKLLPKIIKKDQEQHFQGYHFLMLFDSSAAVQSEILRTLKKDPRVIRSSIVKVDTSKQLDVASSIERAAGYSSILEKVKKDAF</sequence>